<reference evidence="1" key="1">
    <citation type="journal article" date="2015" name="Nature">
        <title>Complex archaea that bridge the gap between prokaryotes and eukaryotes.</title>
        <authorList>
            <person name="Spang A."/>
            <person name="Saw J.H."/>
            <person name="Jorgensen S.L."/>
            <person name="Zaremba-Niedzwiedzka K."/>
            <person name="Martijn J."/>
            <person name="Lind A.E."/>
            <person name="van Eijk R."/>
            <person name="Schleper C."/>
            <person name="Guy L."/>
            <person name="Ettema T.J."/>
        </authorList>
    </citation>
    <scope>NUCLEOTIDE SEQUENCE</scope>
</reference>
<comment type="caution">
    <text evidence="1">The sequence shown here is derived from an EMBL/GenBank/DDBJ whole genome shotgun (WGS) entry which is preliminary data.</text>
</comment>
<evidence type="ECO:0000313" key="1">
    <source>
        <dbReference type="EMBL" id="KKK97662.1"/>
    </source>
</evidence>
<name>A0A0F8ZUX2_9ZZZZ</name>
<organism evidence="1">
    <name type="scientific">marine sediment metagenome</name>
    <dbReference type="NCBI Taxonomy" id="412755"/>
    <lineage>
        <taxon>unclassified sequences</taxon>
        <taxon>metagenomes</taxon>
        <taxon>ecological metagenomes</taxon>
    </lineage>
</organism>
<dbReference type="EMBL" id="LAZR01045952">
    <property type="protein sequence ID" value="KKK97662.1"/>
    <property type="molecule type" value="Genomic_DNA"/>
</dbReference>
<sequence>MSMIELECDGPALRMGANPAAVLFVSPEGILLIQWIEGCSPEERCRIEETLERGVRFGDLEE</sequence>
<dbReference type="AlphaFoldDB" id="A0A0F8ZUX2"/>
<proteinExistence type="predicted"/>
<accession>A0A0F8ZUX2</accession>
<gene>
    <name evidence="1" type="ORF">LCGC14_2650510</name>
</gene>
<protein>
    <submittedName>
        <fullName evidence="1">Uncharacterized protein</fullName>
    </submittedName>
</protein>